<comment type="caution">
    <text evidence="1">The sequence shown here is derived from an EMBL/GenBank/DDBJ whole genome shotgun (WGS) entry which is preliminary data.</text>
</comment>
<accession>A0A0V0QPJ1</accession>
<evidence type="ECO:0000313" key="1">
    <source>
        <dbReference type="EMBL" id="KRX04068.1"/>
    </source>
</evidence>
<reference evidence="1 2" key="1">
    <citation type="journal article" date="2015" name="Sci. Rep.">
        <title>Genome of the facultative scuticociliatosis pathogen Pseudocohnilembus persalinus provides insight into its virulence through horizontal gene transfer.</title>
        <authorList>
            <person name="Xiong J."/>
            <person name="Wang G."/>
            <person name="Cheng J."/>
            <person name="Tian M."/>
            <person name="Pan X."/>
            <person name="Warren A."/>
            <person name="Jiang C."/>
            <person name="Yuan D."/>
            <person name="Miao W."/>
        </authorList>
    </citation>
    <scope>NUCLEOTIDE SEQUENCE [LARGE SCALE GENOMIC DNA]</scope>
    <source>
        <strain evidence="1">36N120E</strain>
    </source>
</reference>
<dbReference type="EMBL" id="LDAU01000122">
    <property type="protein sequence ID" value="KRX04068.1"/>
    <property type="molecule type" value="Genomic_DNA"/>
</dbReference>
<dbReference type="Gene3D" id="3.80.10.10">
    <property type="entry name" value="Ribonuclease Inhibitor"/>
    <property type="match status" value="1"/>
</dbReference>
<name>A0A0V0QPJ1_PSEPJ</name>
<gene>
    <name evidence="1" type="ORF">PPERSA_12515</name>
</gene>
<keyword evidence="2" id="KW-1185">Reference proteome</keyword>
<evidence type="ECO:0000313" key="2">
    <source>
        <dbReference type="Proteomes" id="UP000054937"/>
    </source>
</evidence>
<dbReference type="InterPro" id="IPR032675">
    <property type="entry name" value="LRR_dom_sf"/>
</dbReference>
<dbReference type="AlphaFoldDB" id="A0A0V0QPJ1"/>
<dbReference type="InParanoid" id="A0A0V0QPJ1"/>
<sequence length="160" mass="19192">MKYLNKFKFNSHLLNNNDKFFKQYQFIQIKQKMNNNTPFEKQNNELNYFEETTYKLRPGNIREIKQMNSSEMQSYPCKQLIIKNTQTCIGHYLEDEGAMEISKLFNKTKNLSQLGIFLYKNKITDVGFLEILKGMKQLPNLDSLLINMRQVFQKIHKYKK</sequence>
<dbReference type="SUPFAM" id="SSF52047">
    <property type="entry name" value="RNI-like"/>
    <property type="match status" value="1"/>
</dbReference>
<protein>
    <submittedName>
        <fullName evidence="1">Uncharacterized protein</fullName>
    </submittedName>
</protein>
<dbReference type="Proteomes" id="UP000054937">
    <property type="component" value="Unassembled WGS sequence"/>
</dbReference>
<proteinExistence type="predicted"/>
<organism evidence="1 2">
    <name type="scientific">Pseudocohnilembus persalinus</name>
    <name type="common">Ciliate</name>
    <dbReference type="NCBI Taxonomy" id="266149"/>
    <lineage>
        <taxon>Eukaryota</taxon>
        <taxon>Sar</taxon>
        <taxon>Alveolata</taxon>
        <taxon>Ciliophora</taxon>
        <taxon>Intramacronucleata</taxon>
        <taxon>Oligohymenophorea</taxon>
        <taxon>Scuticociliatia</taxon>
        <taxon>Philasterida</taxon>
        <taxon>Pseudocohnilembidae</taxon>
        <taxon>Pseudocohnilembus</taxon>
    </lineage>
</organism>